<name>A0A0E9V2Z8_ANGAN</name>
<organism evidence="1">
    <name type="scientific">Anguilla anguilla</name>
    <name type="common">European freshwater eel</name>
    <name type="synonym">Muraena anguilla</name>
    <dbReference type="NCBI Taxonomy" id="7936"/>
    <lineage>
        <taxon>Eukaryota</taxon>
        <taxon>Metazoa</taxon>
        <taxon>Chordata</taxon>
        <taxon>Craniata</taxon>
        <taxon>Vertebrata</taxon>
        <taxon>Euteleostomi</taxon>
        <taxon>Actinopterygii</taxon>
        <taxon>Neopterygii</taxon>
        <taxon>Teleostei</taxon>
        <taxon>Anguilliformes</taxon>
        <taxon>Anguillidae</taxon>
        <taxon>Anguilla</taxon>
    </lineage>
</organism>
<reference evidence="1" key="2">
    <citation type="journal article" date="2015" name="Fish Shellfish Immunol.">
        <title>Early steps in the European eel (Anguilla anguilla)-Vibrio vulnificus interaction in the gills: Role of the RtxA13 toxin.</title>
        <authorList>
            <person name="Callol A."/>
            <person name="Pajuelo D."/>
            <person name="Ebbesson L."/>
            <person name="Teles M."/>
            <person name="MacKenzie S."/>
            <person name="Amaro C."/>
        </authorList>
    </citation>
    <scope>NUCLEOTIDE SEQUENCE</scope>
</reference>
<reference evidence="1" key="1">
    <citation type="submission" date="2014-11" db="EMBL/GenBank/DDBJ databases">
        <authorList>
            <person name="Amaro Gonzalez C."/>
        </authorList>
    </citation>
    <scope>NUCLEOTIDE SEQUENCE</scope>
</reference>
<protein>
    <submittedName>
        <fullName evidence="1">Uncharacterized protein</fullName>
    </submittedName>
</protein>
<proteinExistence type="predicted"/>
<sequence length="59" mass="6603">MRRRNAPEDSFLLGDSLHLNVSGGGAYLDQRLFGLGPRLRYPISCSCLSLRSQQNHNKS</sequence>
<dbReference type="AlphaFoldDB" id="A0A0E9V2Z8"/>
<dbReference type="EMBL" id="GBXM01036777">
    <property type="protein sequence ID" value="JAH71800.1"/>
    <property type="molecule type" value="Transcribed_RNA"/>
</dbReference>
<accession>A0A0E9V2Z8</accession>
<evidence type="ECO:0000313" key="1">
    <source>
        <dbReference type="EMBL" id="JAH71800.1"/>
    </source>
</evidence>